<evidence type="ECO:0000256" key="3">
    <source>
        <dbReference type="ARBA" id="ARBA00022737"/>
    </source>
</evidence>
<dbReference type="EMBL" id="CM008053">
    <property type="protein sequence ID" value="PVH34197.1"/>
    <property type="molecule type" value="Genomic_DNA"/>
</dbReference>
<dbReference type="Gene3D" id="3.80.10.10">
    <property type="entry name" value="Ribonuclease Inhibitor"/>
    <property type="match status" value="1"/>
</dbReference>
<dbReference type="Gramene" id="PVH34197">
    <property type="protein sequence ID" value="PVH34197"/>
    <property type="gene ID" value="PAHAL_8G168800"/>
</dbReference>
<keyword evidence="1" id="KW-0433">Leucine-rich repeat</keyword>
<feature type="domain" description="Leucine-rich repeat-containing N-terminal plant-type" evidence="6">
    <location>
        <begin position="34"/>
        <end position="73"/>
    </location>
</feature>
<evidence type="ECO:0000256" key="4">
    <source>
        <dbReference type="SAM" id="MobiDB-lite"/>
    </source>
</evidence>
<evidence type="ECO:0000256" key="1">
    <source>
        <dbReference type="ARBA" id="ARBA00022614"/>
    </source>
</evidence>
<feature type="signal peptide" evidence="5">
    <location>
        <begin position="1"/>
        <end position="21"/>
    </location>
</feature>
<evidence type="ECO:0000259" key="6">
    <source>
        <dbReference type="Pfam" id="PF08263"/>
    </source>
</evidence>
<accession>A0A2T8I947</accession>
<dbReference type="Proteomes" id="UP000243499">
    <property type="component" value="Chromosome 8"/>
</dbReference>
<evidence type="ECO:0000256" key="2">
    <source>
        <dbReference type="ARBA" id="ARBA00022729"/>
    </source>
</evidence>
<gene>
    <name evidence="7" type="ORF">PAHAL_8G168800</name>
</gene>
<dbReference type="InterPro" id="IPR053211">
    <property type="entry name" value="DNA_repair-toleration"/>
</dbReference>
<dbReference type="AlphaFoldDB" id="A0A2T8I947"/>
<dbReference type="InterPro" id="IPR013210">
    <property type="entry name" value="LRR_N_plant-typ"/>
</dbReference>
<sequence>MGMSTVANIFLFALLCQCSHARMNPSPRNSNATSSDERALLSFKSLLLSAQSGLLASWNTSSHFCGWPGVYCDRRHPERVVALRIYRRLQSIRAPLAVLGQPVLPQGARSSRQPAHGRDTLRTWSSRQASVS</sequence>
<evidence type="ECO:0000313" key="7">
    <source>
        <dbReference type="EMBL" id="PVH34197.1"/>
    </source>
</evidence>
<evidence type="ECO:0000256" key="5">
    <source>
        <dbReference type="SAM" id="SignalP"/>
    </source>
</evidence>
<feature type="chain" id="PRO_5015543971" description="Leucine-rich repeat-containing N-terminal plant-type domain-containing protein" evidence="5">
    <location>
        <begin position="22"/>
        <end position="132"/>
    </location>
</feature>
<organism evidence="7">
    <name type="scientific">Panicum hallii</name>
    <dbReference type="NCBI Taxonomy" id="206008"/>
    <lineage>
        <taxon>Eukaryota</taxon>
        <taxon>Viridiplantae</taxon>
        <taxon>Streptophyta</taxon>
        <taxon>Embryophyta</taxon>
        <taxon>Tracheophyta</taxon>
        <taxon>Spermatophyta</taxon>
        <taxon>Magnoliopsida</taxon>
        <taxon>Liliopsida</taxon>
        <taxon>Poales</taxon>
        <taxon>Poaceae</taxon>
        <taxon>PACMAD clade</taxon>
        <taxon>Panicoideae</taxon>
        <taxon>Panicodae</taxon>
        <taxon>Paniceae</taxon>
        <taxon>Panicinae</taxon>
        <taxon>Panicum</taxon>
        <taxon>Panicum sect. Panicum</taxon>
    </lineage>
</organism>
<dbReference type="PANTHER" id="PTHR48060:SF21">
    <property type="entry name" value="L DOMAIN-LIKE PROTEIN"/>
    <property type="match status" value="1"/>
</dbReference>
<dbReference type="Pfam" id="PF08263">
    <property type="entry name" value="LRRNT_2"/>
    <property type="match status" value="1"/>
</dbReference>
<keyword evidence="3" id="KW-0677">Repeat</keyword>
<dbReference type="InterPro" id="IPR032675">
    <property type="entry name" value="LRR_dom_sf"/>
</dbReference>
<proteinExistence type="predicted"/>
<keyword evidence="2 5" id="KW-0732">Signal</keyword>
<protein>
    <recommendedName>
        <fullName evidence="6">Leucine-rich repeat-containing N-terminal plant-type domain-containing protein</fullName>
    </recommendedName>
</protein>
<dbReference type="PANTHER" id="PTHR48060">
    <property type="entry name" value="DNA DAMAGE-REPAIR/TOLERATION PROTEIN DRT100"/>
    <property type="match status" value="1"/>
</dbReference>
<name>A0A2T8I947_9POAL</name>
<reference evidence="7" key="1">
    <citation type="submission" date="2018-04" db="EMBL/GenBank/DDBJ databases">
        <title>WGS assembly of Panicum hallii.</title>
        <authorList>
            <person name="Lovell J."/>
            <person name="Jenkins J."/>
            <person name="Lowry D."/>
            <person name="Mamidi S."/>
            <person name="Sreedasyam A."/>
            <person name="Weng X."/>
            <person name="Barry K."/>
            <person name="Bonette J."/>
            <person name="Campitelli B."/>
            <person name="Daum C."/>
            <person name="Gordon S."/>
            <person name="Gould B."/>
            <person name="Lipzen A."/>
            <person name="Macqueen A."/>
            <person name="Palacio-Mejia J."/>
            <person name="Plott C."/>
            <person name="Shakirov E."/>
            <person name="Shu S."/>
            <person name="Yoshinaga Y."/>
            <person name="Zane M."/>
            <person name="Rokhsar D."/>
            <person name="Grimwood J."/>
            <person name="Schmutz J."/>
            <person name="Juenger T."/>
        </authorList>
    </citation>
    <scope>NUCLEOTIDE SEQUENCE [LARGE SCALE GENOMIC DNA]</scope>
    <source>
        <strain evidence="7">FIL2</strain>
    </source>
</reference>
<feature type="region of interest" description="Disordered" evidence="4">
    <location>
        <begin position="105"/>
        <end position="132"/>
    </location>
</feature>
<feature type="compositionally biased region" description="Polar residues" evidence="4">
    <location>
        <begin position="122"/>
        <end position="132"/>
    </location>
</feature>